<name>A0A8H5D6D9_9AGAR</name>
<sequence length="284" mass="32664">MVVETFWPDKFQLIGTTASLVFYGINFTLIVQLLLTSRGTRKWTTAATFISFLLATAFEVLISYITYATFFNHRPGFEPIDVKRFLLALRSLGLVTTWVIDSFVLYQCFIVYSLYKKELWAVALSSLFFLSSLGSGIYLLTWTRDLGIQVLPHFPLCLVNKLIMTLLIIVKLLKHQRMLKREFDVEKGKHLTRPYAALIQILVQSYALHTSFSLVFLVLYMAKHEAWRLVLPNTVQAGLLSHLLVRFSVSRSTKEDSLNSEKEIHSMRFAHSRSSEWNIVETPA</sequence>
<dbReference type="AlphaFoldDB" id="A0A8H5D6D9"/>
<keyword evidence="3" id="KW-1185">Reference proteome</keyword>
<feature type="transmembrane region" description="Helical" evidence="1">
    <location>
        <begin position="47"/>
        <end position="67"/>
    </location>
</feature>
<dbReference type="EMBL" id="JAACJO010000009">
    <property type="protein sequence ID" value="KAF5354048.1"/>
    <property type="molecule type" value="Genomic_DNA"/>
</dbReference>
<protein>
    <submittedName>
        <fullName evidence="2">Uncharacterized protein</fullName>
    </submittedName>
</protein>
<proteinExistence type="predicted"/>
<feature type="transmembrane region" description="Helical" evidence="1">
    <location>
        <begin position="119"/>
        <end position="141"/>
    </location>
</feature>
<dbReference type="OrthoDB" id="3035775at2759"/>
<evidence type="ECO:0000313" key="2">
    <source>
        <dbReference type="EMBL" id="KAF5354048.1"/>
    </source>
</evidence>
<feature type="transmembrane region" description="Helical" evidence="1">
    <location>
        <begin position="87"/>
        <end position="112"/>
    </location>
</feature>
<feature type="transmembrane region" description="Helical" evidence="1">
    <location>
        <begin position="153"/>
        <end position="173"/>
    </location>
</feature>
<comment type="caution">
    <text evidence="2">The sequence shown here is derived from an EMBL/GenBank/DDBJ whole genome shotgun (WGS) entry which is preliminary data.</text>
</comment>
<evidence type="ECO:0000313" key="3">
    <source>
        <dbReference type="Proteomes" id="UP000559027"/>
    </source>
</evidence>
<keyword evidence="1" id="KW-0812">Transmembrane</keyword>
<feature type="transmembrane region" description="Helical" evidence="1">
    <location>
        <begin position="194"/>
        <end position="220"/>
    </location>
</feature>
<reference evidence="2 3" key="1">
    <citation type="journal article" date="2020" name="ISME J.">
        <title>Uncovering the hidden diversity of litter-decomposition mechanisms in mushroom-forming fungi.</title>
        <authorList>
            <person name="Floudas D."/>
            <person name="Bentzer J."/>
            <person name="Ahren D."/>
            <person name="Johansson T."/>
            <person name="Persson P."/>
            <person name="Tunlid A."/>
        </authorList>
    </citation>
    <scope>NUCLEOTIDE SEQUENCE [LARGE SCALE GENOMIC DNA]</scope>
    <source>
        <strain evidence="2 3">CBS 146.42</strain>
    </source>
</reference>
<accession>A0A8H5D6D9</accession>
<organism evidence="2 3">
    <name type="scientific">Leucocoprinus leucothites</name>
    <dbReference type="NCBI Taxonomy" id="201217"/>
    <lineage>
        <taxon>Eukaryota</taxon>
        <taxon>Fungi</taxon>
        <taxon>Dikarya</taxon>
        <taxon>Basidiomycota</taxon>
        <taxon>Agaricomycotina</taxon>
        <taxon>Agaricomycetes</taxon>
        <taxon>Agaricomycetidae</taxon>
        <taxon>Agaricales</taxon>
        <taxon>Agaricineae</taxon>
        <taxon>Agaricaceae</taxon>
        <taxon>Leucocoprinus</taxon>
    </lineage>
</organism>
<keyword evidence="1" id="KW-1133">Transmembrane helix</keyword>
<evidence type="ECO:0000256" key="1">
    <source>
        <dbReference type="SAM" id="Phobius"/>
    </source>
</evidence>
<dbReference type="Proteomes" id="UP000559027">
    <property type="component" value="Unassembled WGS sequence"/>
</dbReference>
<gene>
    <name evidence="2" type="ORF">D9756_007210</name>
</gene>
<feature type="transmembrane region" description="Helical" evidence="1">
    <location>
        <begin position="12"/>
        <end position="35"/>
    </location>
</feature>
<keyword evidence="1" id="KW-0472">Membrane</keyword>